<dbReference type="InterPro" id="IPR011041">
    <property type="entry name" value="Quinoprot_gluc/sorb_DH_b-prop"/>
</dbReference>
<accession>A0A1M6BB73</accession>
<evidence type="ECO:0000313" key="4">
    <source>
        <dbReference type="Proteomes" id="UP000184432"/>
    </source>
</evidence>
<dbReference type="PANTHER" id="PTHR19328:SF13">
    <property type="entry name" value="HIPL1 PROTEIN"/>
    <property type="match status" value="1"/>
</dbReference>
<keyword evidence="1" id="KW-0732">Signal</keyword>
<dbReference type="STRING" id="570521.SAMN04488508_101726"/>
<dbReference type="PANTHER" id="PTHR19328">
    <property type="entry name" value="HEDGEHOG-INTERACTING PROTEIN"/>
    <property type="match status" value="1"/>
</dbReference>
<feature type="signal peptide" evidence="1">
    <location>
        <begin position="1"/>
        <end position="26"/>
    </location>
</feature>
<dbReference type="RefSeq" id="WP_084549381.1">
    <property type="nucleotide sequence ID" value="NZ_FQYP01000001.1"/>
</dbReference>
<reference evidence="4" key="1">
    <citation type="submission" date="2016-11" db="EMBL/GenBank/DDBJ databases">
        <authorList>
            <person name="Varghese N."/>
            <person name="Submissions S."/>
        </authorList>
    </citation>
    <scope>NUCLEOTIDE SEQUENCE [LARGE SCALE GENOMIC DNA]</scope>
    <source>
        <strain evidence="4">DSM 22623</strain>
    </source>
</reference>
<dbReference type="Pfam" id="PF07995">
    <property type="entry name" value="GSDH"/>
    <property type="match status" value="1"/>
</dbReference>
<dbReference type="Gene3D" id="2.120.10.30">
    <property type="entry name" value="TolB, C-terminal domain"/>
    <property type="match status" value="1"/>
</dbReference>
<gene>
    <name evidence="3" type="ORF">SAMN04488508_101726</name>
</gene>
<evidence type="ECO:0000256" key="1">
    <source>
        <dbReference type="SAM" id="SignalP"/>
    </source>
</evidence>
<dbReference type="AlphaFoldDB" id="A0A1M6BB73"/>
<feature type="chain" id="PRO_5012951734" evidence="1">
    <location>
        <begin position="27"/>
        <end position="377"/>
    </location>
</feature>
<evidence type="ECO:0000259" key="2">
    <source>
        <dbReference type="Pfam" id="PF07995"/>
    </source>
</evidence>
<dbReference type="InterPro" id="IPR011042">
    <property type="entry name" value="6-blade_b-propeller_TolB-like"/>
</dbReference>
<protein>
    <submittedName>
        <fullName evidence="3">Glucose/arabinose dehydrogenase, beta-propeller fold</fullName>
    </submittedName>
</protein>
<evidence type="ECO:0000313" key="3">
    <source>
        <dbReference type="EMBL" id="SHI46014.1"/>
    </source>
</evidence>
<feature type="domain" description="Glucose/Sorbosone dehydrogenase" evidence="2">
    <location>
        <begin position="47"/>
        <end position="359"/>
    </location>
</feature>
<dbReference type="SUPFAM" id="SSF50952">
    <property type="entry name" value="Soluble quinoprotein glucose dehydrogenase"/>
    <property type="match status" value="1"/>
</dbReference>
<organism evidence="3 4">
    <name type="scientific">Aquimarina spongiae</name>
    <dbReference type="NCBI Taxonomy" id="570521"/>
    <lineage>
        <taxon>Bacteria</taxon>
        <taxon>Pseudomonadati</taxon>
        <taxon>Bacteroidota</taxon>
        <taxon>Flavobacteriia</taxon>
        <taxon>Flavobacteriales</taxon>
        <taxon>Flavobacteriaceae</taxon>
        <taxon>Aquimarina</taxon>
    </lineage>
</organism>
<dbReference type="InterPro" id="IPR012938">
    <property type="entry name" value="Glc/Sorbosone_DH"/>
</dbReference>
<name>A0A1M6BB73_9FLAO</name>
<proteinExistence type="predicted"/>
<sequence>MNKLFTFLGIVLITSMLLYCSSDDNATPNPDPDPNPTDATTTLISTLSVPWEILWGPDNFLWVTERNGRISRINPDTGEQIELIRIAAVEQVQESGLLGMVLHPNFDSNPFVYAVYTCQSGNNLLERLVRFTYANNTLSDETTLLDNIPAAGIHNGSRLMITNDLHLLMTTGDAGNTSLSQNLNSLAGKVLRINLDGSIPADNPFTNSYVYSLGHRNPQGLVRHPNGNIYSSEHGPQNDDEINRIVAGANYGWPEVMGVINTPAEEAFAASTTVTESIFNWTPTIAPSDLAFYTGTAIPQWTNKFLMTVLKDQKIVSLTLSDDGNTITEEESFFTGTFGRLRDIAISPGGRIFIATNGDSYGDTSATHRIIEINSIP</sequence>
<dbReference type="Proteomes" id="UP000184432">
    <property type="component" value="Unassembled WGS sequence"/>
</dbReference>
<dbReference type="OrthoDB" id="9770043at2"/>
<keyword evidence="4" id="KW-1185">Reference proteome</keyword>
<dbReference type="EMBL" id="FQYP01000001">
    <property type="protein sequence ID" value="SHI46014.1"/>
    <property type="molecule type" value="Genomic_DNA"/>
</dbReference>